<dbReference type="AlphaFoldDB" id="A0AAW5JLE0"/>
<dbReference type="RefSeq" id="WP_256304030.1">
    <property type="nucleotide sequence ID" value="NZ_JANFYS010000017.1"/>
</dbReference>
<gene>
    <name evidence="4" type="ORF">NE579_09220</name>
</gene>
<dbReference type="Proteomes" id="UP001204562">
    <property type="component" value="Unassembled WGS sequence"/>
</dbReference>
<comment type="caution">
    <text evidence="4">The sequence shown here is derived from an EMBL/GenBank/DDBJ whole genome shotgun (WGS) entry which is preliminary data.</text>
</comment>
<dbReference type="PANTHER" id="PTHR43278">
    <property type="entry name" value="NAD(P)H-DEPENDENT FMN-CONTAINING OXIDOREDUCTASE YWQN-RELATED"/>
    <property type="match status" value="1"/>
</dbReference>
<dbReference type="Gene3D" id="3.40.50.360">
    <property type="match status" value="1"/>
</dbReference>
<dbReference type="SUPFAM" id="SSF52218">
    <property type="entry name" value="Flavoproteins"/>
    <property type="match status" value="1"/>
</dbReference>
<evidence type="ECO:0000256" key="2">
    <source>
        <dbReference type="ARBA" id="ARBA00022643"/>
    </source>
</evidence>
<dbReference type="InterPro" id="IPR029039">
    <property type="entry name" value="Flavoprotein-like_sf"/>
</dbReference>
<organism evidence="4 5">
    <name type="scientific">Intestinimonas massiliensis</name>
    <name type="common">ex Afouda et al. 2020</name>
    <dbReference type="NCBI Taxonomy" id="1673721"/>
    <lineage>
        <taxon>Bacteria</taxon>
        <taxon>Bacillati</taxon>
        <taxon>Bacillota</taxon>
        <taxon>Clostridia</taxon>
        <taxon>Eubacteriales</taxon>
        <taxon>Intestinimonas</taxon>
    </lineage>
</organism>
<dbReference type="GO" id="GO:0016491">
    <property type="term" value="F:oxidoreductase activity"/>
    <property type="evidence" value="ECO:0007669"/>
    <property type="project" value="InterPro"/>
</dbReference>
<evidence type="ECO:0000313" key="5">
    <source>
        <dbReference type="Proteomes" id="UP001204562"/>
    </source>
</evidence>
<reference evidence="4" key="1">
    <citation type="submission" date="2022-06" db="EMBL/GenBank/DDBJ databases">
        <title>Isolation of gut microbiota from human fecal samples.</title>
        <authorList>
            <person name="Pamer E.G."/>
            <person name="Barat B."/>
            <person name="Waligurski E."/>
            <person name="Medina S."/>
            <person name="Paddock L."/>
            <person name="Mostad J."/>
        </authorList>
    </citation>
    <scope>NUCLEOTIDE SEQUENCE</scope>
    <source>
        <strain evidence="4">DFI.9.91</strain>
    </source>
</reference>
<dbReference type="EMBL" id="JANFYS010000017">
    <property type="protein sequence ID" value="MCQ4770643.1"/>
    <property type="molecule type" value="Genomic_DNA"/>
</dbReference>
<dbReference type="InterPro" id="IPR005025">
    <property type="entry name" value="FMN_Rdtase-like_dom"/>
</dbReference>
<name>A0AAW5JLE0_9FIRM</name>
<sequence length="212" mass="23089">MHVIAFNGSPHEKGNTYAALRAVTEQLEAAGITAEIVQVGHLPIRGCAACNQCARNKDSRCVLPEDGVNTAIEKIRAADGVLLGAPTYYGDVPGPMKSFLDRVFFAGDYNCGGAFRYKVGAAVAVARRPGGRTTLDCLQRYLNCAEMFLPSTTNWPLVYGLKSGDVERDTEGQVYLRALGKNMAWLLQAVALGRAQIPVEPREKRVYLNLIR</sequence>
<dbReference type="PANTHER" id="PTHR43278:SF4">
    <property type="entry name" value="NAD(P)H-DEPENDENT FMN-CONTAINING OXIDOREDUCTASE YWQN-RELATED"/>
    <property type="match status" value="1"/>
</dbReference>
<evidence type="ECO:0000313" key="4">
    <source>
        <dbReference type="EMBL" id="MCQ4770643.1"/>
    </source>
</evidence>
<keyword evidence="1" id="KW-0285">Flavoprotein</keyword>
<feature type="domain" description="NADPH-dependent FMN reductase-like" evidence="3">
    <location>
        <begin position="1"/>
        <end position="149"/>
    </location>
</feature>
<evidence type="ECO:0000256" key="1">
    <source>
        <dbReference type="ARBA" id="ARBA00022630"/>
    </source>
</evidence>
<dbReference type="Pfam" id="PF03358">
    <property type="entry name" value="FMN_red"/>
    <property type="match status" value="1"/>
</dbReference>
<proteinExistence type="predicted"/>
<keyword evidence="2" id="KW-0288">FMN</keyword>
<dbReference type="InterPro" id="IPR051796">
    <property type="entry name" value="ISF_SsuE-like"/>
</dbReference>
<evidence type="ECO:0000259" key="3">
    <source>
        <dbReference type="Pfam" id="PF03358"/>
    </source>
</evidence>
<protein>
    <submittedName>
        <fullName evidence="4">Flavodoxin family protein</fullName>
    </submittedName>
</protein>
<accession>A0AAW5JLE0</accession>